<protein>
    <submittedName>
        <fullName evidence="1">Uncharacterized protein</fullName>
    </submittedName>
</protein>
<accession>A0AAW8MCD8</accession>
<evidence type="ECO:0000313" key="2">
    <source>
        <dbReference type="Proteomes" id="UP001252613"/>
    </source>
</evidence>
<dbReference type="RefSeq" id="WP_310361037.1">
    <property type="nucleotide sequence ID" value="NZ_JAVDVC010000005.1"/>
</dbReference>
<organism evidence="1 2">
    <name type="scientific">Pseudomonas brassicacearum</name>
    <dbReference type="NCBI Taxonomy" id="930166"/>
    <lineage>
        <taxon>Bacteria</taxon>
        <taxon>Pseudomonadati</taxon>
        <taxon>Pseudomonadota</taxon>
        <taxon>Gammaproteobacteria</taxon>
        <taxon>Pseudomonadales</taxon>
        <taxon>Pseudomonadaceae</taxon>
        <taxon>Pseudomonas</taxon>
    </lineage>
</organism>
<name>A0AAW8MCD8_9PSED</name>
<comment type="caution">
    <text evidence="1">The sequence shown here is derived from an EMBL/GenBank/DDBJ whole genome shotgun (WGS) entry which is preliminary data.</text>
</comment>
<gene>
    <name evidence="1" type="ORF">J2W43_002739</name>
</gene>
<dbReference type="AlphaFoldDB" id="A0AAW8MCD8"/>
<proteinExistence type="predicted"/>
<dbReference type="Proteomes" id="UP001252613">
    <property type="component" value="Unassembled WGS sequence"/>
</dbReference>
<reference evidence="1" key="1">
    <citation type="submission" date="2023-07" db="EMBL/GenBank/DDBJ databases">
        <title>Sorghum-associated microbial communities from plants grown in Nebraska, USA.</title>
        <authorList>
            <person name="Schachtman D."/>
        </authorList>
    </citation>
    <scope>NUCLEOTIDE SEQUENCE</scope>
    <source>
        <strain evidence="1">3432</strain>
    </source>
</reference>
<dbReference type="EMBL" id="JAVDVC010000005">
    <property type="protein sequence ID" value="MDR6958752.1"/>
    <property type="molecule type" value="Genomic_DNA"/>
</dbReference>
<sequence>MKATSEKEKIKALKANPKIDAEGSMTVTVNGQAPITAEDFYVMSGDSKGFVAFIKEGQGIVVVEFHLLVEPGTYEVERYRLWIEVDYSGYEGVGKTGALTLETLVPQKRYKGSFDVKTIDHRKMEGEFEVRII</sequence>
<evidence type="ECO:0000313" key="1">
    <source>
        <dbReference type="EMBL" id="MDR6958752.1"/>
    </source>
</evidence>